<sequence>MSPAPFAAARGRDLYSTTDHGRRGFVERLSTKAQVALCTNRLRTPLVGDGMRRLPTAAMPQIDPGTIADAENGLGNAGTSLADRYDRLTPPRMSLQLFGKRAVLTRLFVSILSETGRIEGGHPYFSAACPNFNGRLNIVRCFVERPKVDFHFGYVQRKEPAAAVRAERAAGISGHLPGIAELAHLPICRCQEERACRFPAIRTVTNPGIAGLPLDLKPNPPAQASTGSM</sequence>
<proteinExistence type="predicted"/>
<gene>
    <name evidence="1" type="ORF">ABIE08_004539</name>
</gene>
<accession>A0ABV2R5L8</accession>
<protein>
    <submittedName>
        <fullName evidence="1">Uncharacterized protein</fullName>
    </submittedName>
</protein>
<reference evidence="1 2" key="1">
    <citation type="submission" date="2024-06" db="EMBL/GenBank/DDBJ databases">
        <title>Sorghum-associated microbial communities from plants grown in Nebraska, USA.</title>
        <authorList>
            <person name="Schachtman D."/>
        </authorList>
    </citation>
    <scope>NUCLEOTIDE SEQUENCE [LARGE SCALE GENOMIC DNA]</scope>
    <source>
        <strain evidence="1 2">3207</strain>
    </source>
</reference>
<name>A0ABV2R5L8_9HYPH</name>
<evidence type="ECO:0000313" key="2">
    <source>
        <dbReference type="Proteomes" id="UP001549321"/>
    </source>
</evidence>
<evidence type="ECO:0000313" key="1">
    <source>
        <dbReference type="EMBL" id="MET4636576.1"/>
    </source>
</evidence>
<comment type="caution">
    <text evidence="1">The sequence shown here is derived from an EMBL/GenBank/DDBJ whole genome shotgun (WGS) entry which is preliminary data.</text>
</comment>
<dbReference type="EMBL" id="JBEPSM010000005">
    <property type="protein sequence ID" value="MET4636576.1"/>
    <property type="molecule type" value="Genomic_DNA"/>
</dbReference>
<organism evidence="1 2">
    <name type="scientific">Kaistia defluvii</name>
    <dbReference type="NCBI Taxonomy" id="410841"/>
    <lineage>
        <taxon>Bacteria</taxon>
        <taxon>Pseudomonadati</taxon>
        <taxon>Pseudomonadota</taxon>
        <taxon>Alphaproteobacteria</taxon>
        <taxon>Hyphomicrobiales</taxon>
        <taxon>Kaistiaceae</taxon>
        <taxon>Kaistia</taxon>
    </lineage>
</organism>
<keyword evidence="2" id="KW-1185">Reference proteome</keyword>
<dbReference type="Proteomes" id="UP001549321">
    <property type="component" value="Unassembled WGS sequence"/>
</dbReference>